<comment type="caution">
    <text evidence="3">The sequence shown here is derived from an EMBL/GenBank/DDBJ whole genome shotgun (WGS) entry which is preliminary data.</text>
</comment>
<dbReference type="EMBL" id="QXGA01004649">
    <property type="protein sequence ID" value="KAE9071814.1"/>
    <property type="molecule type" value="Genomic_DNA"/>
</dbReference>
<proteinExistence type="predicted"/>
<evidence type="ECO:0000313" key="6">
    <source>
        <dbReference type="Proteomes" id="UP000440732"/>
    </source>
</evidence>
<evidence type="ECO:0000313" key="3">
    <source>
        <dbReference type="EMBL" id="KAE8919254.1"/>
    </source>
</evidence>
<evidence type="ECO:0000256" key="1">
    <source>
        <dbReference type="SAM" id="MobiDB-lite"/>
    </source>
</evidence>
<organism evidence="3 5">
    <name type="scientific">Phytophthora fragariae</name>
    <dbReference type="NCBI Taxonomy" id="53985"/>
    <lineage>
        <taxon>Eukaryota</taxon>
        <taxon>Sar</taxon>
        <taxon>Stramenopiles</taxon>
        <taxon>Oomycota</taxon>
        <taxon>Peronosporomycetes</taxon>
        <taxon>Peronosporales</taxon>
        <taxon>Peronosporaceae</taxon>
        <taxon>Phytophthora</taxon>
    </lineage>
</organism>
<accession>A0A6A3DBY5</accession>
<reference evidence="5 6" key="1">
    <citation type="submission" date="2018-08" db="EMBL/GenBank/DDBJ databases">
        <title>Genomic investigation of the strawberry pathogen Phytophthora fragariae indicates pathogenicity is determined by transcriptional variation in three key races.</title>
        <authorList>
            <person name="Adams T.M."/>
            <person name="Armitage A.D."/>
            <person name="Sobczyk M.K."/>
            <person name="Bates H.J."/>
            <person name="Dunwell J.M."/>
            <person name="Nellist C.F."/>
            <person name="Harrison R.J."/>
        </authorList>
    </citation>
    <scope>NUCLEOTIDE SEQUENCE [LARGE SCALE GENOMIC DNA]</scope>
    <source>
        <strain evidence="4 6">NOV-5</strain>
        <strain evidence="3 5">NOV-9</strain>
    </source>
</reference>
<sequence>MSWTWTPLSWRRLAFLLTRLTGRCRVSILQTSSSDLRRAVTSRRARTNRPPRLPRLPRFLAPVLRRHPRPRHLRRNASGTRPLGRRPRVRLRHSCPPPSGLAVRLSTFGRGLRPLLHNVQAVLWVISKLRLPHLRLPLPSGHLVVSRPRVATLL</sequence>
<evidence type="ECO:0000313" key="5">
    <source>
        <dbReference type="Proteomes" id="UP000429523"/>
    </source>
</evidence>
<gene>
    <name evidence="4" type="ORF">PF006_g29070</name>
    <name evidence="3" type="ORF">PF009_g30435</name>
</gene>
<keyword evidence="2" id="KW-0732">Signal</keyword>
<feature type="signal peptide" evidence="2">
    <location>
        <begin position="1"/>
        <end position="22"/>
    </location>
</feature>
<evidence type="ECO:0000313" key="4">
    <source>
        <dbReference type="EMBL" id="KAE9071814.1"/>
    </source>
</evidence>
<dbReference type="Proteomes" id="UP000440732">
    <property type="component" value="Unassembled WGS sequence"/>
</dbReference>
<feature type="chain" id="PRO_5036163451" evidence="2">
    <location>
        <begin position="23"/>
        <end position="154"/>
    </location>
</feature>
<evidence type="ECO:0000256" key="2">
    <source>
        <dbReference type="SAM" id="SignalP"/>
    </source>
</evidence>
<dbReference type="Proteomes" id="UP000429523">
    <property type="component" value="Unassembled WGS sequence"/>
</dbReference>
<dbReference type="AlphaFoldDB" id="A0A6A3DBY5"/>
<dbReference type="EMBL" id="QXGF01004841">
    <property type="protein sequence ID" value="KAE8919254.1"/>
    <property type="molecule type" value="Genomic_DNA"/>
</dbReference>
<protein>
    <submittedName>
        <fullName evidence="3">Uncharacterized protein</fullName>
    </submittedName>
</protein>
<feature type="region of interest" description="Disordered" evidence="1">
    <location>
        <begin position="73"/>
        <end position="92"/>
    </location>
</feature>
<feature type="compositionally biased region" description="Basic residues" evidence="1">
    <location>
        <begin position="83"/>
        <end position="92"/>
    </location>
</feature>
<name>A0A6A3DBY5_9STRA</name>